<protein>
    <submittedName>
        <fullName evidence="1">Uncharacterized protein</fullName>
    </submittedName>
</protein>
<dbReference type="EMBL" id="CM042887">
    <property type="protein sequence ID" value="KAI4331204.1"/>
    <property type="molecule type" value="Genomic_DNA"/>
</dbReference>
<proteinExistence type="predicted"/>
<comment type="caution">
    <text evidence="1">The sequence shown here is derived from an EMBL/GenBank/DDBJ whole genome shotgun (WGS) entry which is preliminary data.</text>
</comment>
<keyword evidence="2" id="KW-1185">Reference proteome</keyword>
<dbReference type="Proteomes" id="UP001057402">
    <property type="component" value="Chromosome 8"/>
</dbReference>
<accession>A0ACB9N6A3</accession>
<gene>
    <name evidence="1" type="ORF">MLD38_029410</name>
</gene>
<organism evidence="1 2">
    <name type="scientific">Melastoma candidum</name>
    <dbReference type="NCBI Taxonomy" id="119954"/>
    <lineage>
        <taxon>Eukaryota</taxon>
        <taxon>Viridiplantae</taxon>
        <taxon>Streptophyta</taxon>
        <taxon>Embryophyta</taxon>
        <taxon>Tracheophyta</taxon>
        <taxon>Spermatophyta</taxon>
        <taxon>Magnoliopsida</taxon>
        <taxon>eudicotyledons</taxon>
        <taxon>Gunneridae</taxon>
        <taxon>Pentapetalae</taxon>
        <taxon>rosids</taxon>
        <taxon>malvids</taxon>
        <taxon>Myrtales</taxon>
        <taxon>Melastomataceae</taxon>
        <taxon>Melastomatoideae</taxon>
        <taxon>Melastomateae</taxon>
        <taxon>Melastoma</taxon>
    </lineage>
</organism>
<name>A0ACB9N6A3_9MYRT</name>
<evidence type="ECO:0000313" key="2">
    <source>
        <dbReference type="Proteomes" id="UP001057402"/>
    </source>
</evidence>
<reference evidence="2" key="1">
    <citation type="journal article" date="2023" name="Front. Plant Sci.">
        <title>Chromosomal-level genome assembly of Melastoma candidum provides insights into trichome evolution.</title>
        <authorList>
            <person name="Zhong Y."/>
            <person name="Wu W."/>
            <person name="Sun C."/>
            <person name="Zou P."/>
            <person name="Liu Y."/>
            <person name="Dai S."/>
            <person name="Zhou R."/>
        </authorList>
    </citation>
    <scope>NUCLEOTIDE SEQUENCE [LARGE SCALE GENOMIC DNA]</scope>
</reference>
<sequence>MRTSEEEEEGRRKRHEAVTFFDDGGIRRKCEGLVPVDEDCDDDGGISAVSGKFQCMTLQKRQHSKVVEAQKSADGYGSWRRQEQRSIAERLGKQLKVRWELDDLIEEQLSRFREQCSQALGPARLGDVAQLLIPKWATPLQLALVGWFGDWRPTVILELLRGLARTTTILSDPAGVERALLRLVHEMRIEEAIIDEELAEIQATCVLRLPFALRNPAYSSGGASLSSVRTEFSKIKKVIAKAQQLRLKTWELVVRKVLNQTDAAIFLVMFERIQDALHQYAIAQRSSWRDTVTLPSKTLACISDKGSSGNSRNKEKARLINHPAVECKGRFRGHNHGIGGDDVCSLMERLHSDSEGRKYGRG</sequence>
<evidence type="ECO:0000313" key="1">
    <source>
        <dbReference type="EMBL" id="KAI4331204.1"/>
    </source>
</evidence>